<keyword evidence="2" id="KW-1133">Transmembrane helix</keyword>
<dbReference type="EMBL" id="CAUYUJ010014337">
    <property type="protein sequence ID" value="CAK0839957.1"/>
    <property type="molecule type" value="Genomic_DNA"/>
</dbReference>
<evidence type="ECO:0000313" key="3">
    <source>
        <dbReference type="EMBL" id="CAK0839957.1"/>
    </source>
</evidence>
<feature type="transmembrane region" description="Helical" evidence="2">
    <location>
        <begin position="225"/>
        <end position="243"/>
    </location>
</feature>
<evidence type="ECO:0000256" key="1">
    <source>
        <dbReference type="SAM" id="MobiDB-lite"/>
    </source>
</evidence>
<gene>
    <name evidence="3" type="ORF">PCOR1329_LOCUS35507</name>
</gene>
<name>A0ABN9T4K8_9DINO</name>
<organism evidence="3 4">
    <name type="scientific">Prorocentrum cordatum</name>
    <dbReference type="NCBI Taxonomy" id="2364126"/>
    <lineage>
        <taxon>Eukaryota</taxon>
        <taxon>Sar</taxon>
        <taxon>Alveolata</taxon>
        <taxon>Dinophyceae</taxon>
        <taxon>Prorocentrales</taxon>
        <taxon>Prorocentraceae</taxon>
        <taxon>Prorocentrum</taxon>
    </lineage>
</organism>
<evidence type="ECO:0000256" key="2">
    <source>
        <dbReference type="SAM" id="Phobius"/>
    </source>
</evidence>
<keyword evidence="4" id="KW-1185">Reference proteome</keyword>
<protein>
    <submittedName>
        <fullName evidence="3">Uncharacterized protein</fullName>
    </submittedName>
</protein>
<feature type="transmembrane region" description="Helical" evidence="2">
    <location>
        <begin position="304"/>
        <end position="323"/>
    </location>
</feature>
<feature type="region of interest" description="Disordered" evidence="1">
    <location>
        <begin position="388"/>
        <end position="413"/>
    </location>
</feature>
<proteinExistence type="predicted"/>
<dbReference type="Proteomes" id="UP001189429">
    <property type="component" value="Unassembled WGS sequence"/>
</dbReference>
<comment type="caution">
    <text evidence="3">The sequence shown here is derived from an EMBL/GenBank/DDBJ whole genome shotgun (WGS) entry which is preliminary data.</text>
</comment>
<keyword evidence="2" id="KW-0812">Transmembrane</keyword>
<accession>A0ABN9T4K8</accession>
<keyword evidence="2" id="KW-0472">Membrane</keyword>
<evidence type="ECO:0000313" key="4">
    <source>
        <dbReference type="Proteomes" id="UP001189429"/>
    </source>
</evidence>
<reference evidence="3" key="1">
    <citation type="submission" date="2023-10" db="EMBL/GenBank/DDBJ databases">
        <authorList>
            <person name="Chen Y."/>
            <person name="Shah S."/>
            <person name="Dougan E. K."/>
            <person name="Thang M."/>
            <person name="Chan C."/>
        </authorList>
    </citation>
    <scope>NUCLEOTIDE SEQUENCE [LARGE SCALE GENOMIC DNA]</scope>
</reference>
<sequence length="614" mass="68289">MPISLELESVGSTSPSRAGSAISSAGSSWELVGSECGELPLFLAGQAPCLPEGGGRILATARCGGPLLVFLWTLVTVVRDPPSPEEDPLEGEDFTPERVMPVEVWSRRYYRRSATDGQEIFLVRRKTGNCWAVLLPDLSMGTITITAKTTVFSDPVPGIRWQALPALTQVQKNSFMQQATDGLRAGTIPALELYRPGRQAQQAVAINVVYAMASSARSSLRTLRWALRSPYRVLGLLALGFVLFEALKYLGVVDMIVETWLAFVSWMVACRDALIESSETIQEWVSYGGEWVDWARKLMPLRRWAALLLALILLMFWALVAQLDDLAESQRAMAAELNEIRIAERARELRRSAMVSSSADRGAEVAAANQLQIQSMLSRLDEFEARLQGDGPTSPARGDATVPMETPDKRAATEPAEAVSLAIKRMRFKAQMPQQVFLEQLEDFKECPASEWATKMPEGYRERIAPDVLSEVYSTGKTAEAWARDYIRDRGLTDCNTAREMIATFAAVDTMLMTDRQKGLLNQVSFERLVRKGYALVRAYRNVHCRDDWSRPKDAKNWKSKVDWEAARRLDPQLADESTIRVMSAEEEVKKAMGRDAQLIKARTDLDGGCASPP</sequence>